<comment type="caution">
    <text evidence="2">The sequence shown here is derived from an EMBL/GenBank/DDBJ whole genome shotgun (WGS) entry which is preliminary data.</text>
</comment>
<name>A0AAN9ICL5_CLITE</name>
<dbReference type="EMBL" id="JAYKXN010000007">
    <property type="protein sequence ID" value="KAK7272110.1"/>
    <property type="molecule type" value="Genomic_DNA"/>
</dbReference>
<keyword evidence="3" id="KW-1185">Reference proteome</keyword>
<evidence type="ECO:0000313" key="3">
    <source>
        <dbReference type="Proteomes" id="UP001359559"/>
    </source>
</evidence>
<feature type="transmembrane region" description="Helical" evidence="1">
    <location>
        <begin position="7"/>
        <end position="27"/>
    </location>
</feature>
<reference evidence="2 3" key="1">
    <citation type="submission" date="2024-01" db="EMBL/GenBank/DDBJ databases">
        <title>The genomes of 5 underutilized Papilionoideae crops provide insights into root nodulation and disease resistance.</title>
        <authorList>
            <person name="Yuan L."/>
        </authorList>
    </citation>
    <scope>NUCLEOTIDE SEQUENCE [LARGE SCALE GENOMIC DNA]</scope>
    <source>
        <strain evidence="2">LY-2023</strain>
        <tissue evidence="2">Leaf</tissue>
    </source>
</reference>
<keyword evidence="1" id="KW-1133">Transmembrane helix</keyword>
<evidence type="ECO:0000256" key="1">
    <source>
        <dbReference type="SAM" id="Phobius"/>
    </source>
</evidence>
<proteinExistence type="predicted"/>
<sequence length="79" mass="8882">MLRWVKLIFFSFSLAHVCLILILLIVISSLATLSGASNFIDVRGFQILILGAFQKVDNSKLKMEMIALVKKIALALYIR</sequence>
<protein>
    <submittedName>
        <fullName evidence="2">Uncharacterized protein</fullName>
    </submittedName>
</protein>
<organism evidence="2 3">
    <name type="scientific">Clitoria ternatea</name>
    <name type="common">Butterfly pea</name>
    <dbReference type="NCBI Taxonomy" id="43366"/>
    <lineage>
        <taxon>Eukaryota</taxon>
        <taxon>Viridiplantae</taxon>
        <taxon>Streptophyta</taxon>
        <taxon>Embryophyta</taxon>
        <taxon>Tracheophyta</taxon>
        <taxon>Spermatophyta</taxon>
        <taxon>Magnoliopsida</taxon>
        <taxon>eudicotyledons</taxon>
        <taxon>Gunneridae</taxon>
        <taxon>Pentapetalae</taxon>
        <taxon>rosids</taxon>
        <taxon>fabids</taxon>
        <taxon>Fabales</taxon>
        <taxon>Fabaceae</taxon>
        <taxon>Papilionoideae</taxon>
        <taxon>50 kb inversion clade</taxon>
        <taxon>NPAAA clade</taxon>
        <taxon>indigoferoid/millettioid clade</taxon>
        <taxon>Phaseoleae</taxon>
        <taxon>Clitoria</taxon>
    </lineage>
</organism>
<keyword evidence="1" id="KW-0472">Membrane</keyword>
<accession>A0AAN9ICL5</accession>
<evidence type="ECO:0000313" key="2">
    <source>
        <dbReference type="EMBL" id="KAK7272110.1"/>
    </source>
</evidence>
<keyword evidence="1" id="KW-0812">Transmembrane</keyword>
<gene>
    <name evidence="2" type="ORF">RJT34_28514</name>
</gene>
<dbReference type="Proteomes" id="UP001359559">
    <property type="component" value="Unassembled WGS sequence"/>
</dbReference>
<dbReference type="AlphaFoldDB" id="A0AAN9ICL5"/>